<dbReference type="SUPFAM" id="SSF53067">
    <property type="entry name" value="Actin-like ATPase domain"/>
    <property type="match status" value="3"/>
</dbReference>
<protein>
    <recommendedName>
        <fullName evidence="3">Heat shock 70 kDa protein 12A</fullName>
    </recommendedName>
</protein>
<evidence type="ECO:0000313" key="2">
    <source>
        <dbReference type="Proteomes" id="UP001217089"/>
    </source>
</evidence>
<comment type="caution">
    <text evidence="1">The sequence shown here is derived from an EMBL/GenBank/DDBJ whole genome shotgun (WGS) entry which is preliminary data.</text>
</comment>
<accession>A0ABQ9E162</accession>
<name>A0ABQ9E162_TEGGR</name>
<dbReference type="Gene3D" id="3.30.420.40">
    <property type="match status" value="2"/>
</dbReference>
<evidence type="ECO:0008006" key="3">
    <source>
        <dbReference type="Google" id="ProtNLM"/>
    </source>
</evidence>
<keyword evidence="2" id="KW-1185">Reference proteome</keyword>
<sequence>MVAAIDFGTTYSGVAYSLRKDFGKIPLFIDTLNWDKSGLISMKTPTSLLLDPCKQFAAFGYKAEEQYNELFDEDNHREWFYFKQFKMILHREETLNRNTVLQDVNGHELPALEVFSHSIRYLIQQLHARLDEKGADVRDDDIYWILTVPAIWNDPAKQFMREAAENAGIPGEQLSLALEPEVASIYVKEMCVQRHESKGEAALEPFSPGTKYMVLDLGGGTVDITVREVLEDRTLKELHKATGSDWGGLSINKAFLNVLEDLFGTELIEEFKDKCKTDYYEFESDIEMKKRTIKIDQSTKVSIHCPSGLRQIFESKKGLELKNVKFDRKDYVGKVDMKHDKLRLDPKLAESLFDRTAEAVTKDVKDILSFKTTHGLKNIICVGGFAECDIFISKIKERLPEYNIMVPQDAGLAVLKGAVLYGQNPKIVSSRIIRYTYGNAVHRLFFGDFDPPEKFVSVGGVPYCKDVFNILIEVDTEYEVGGKVTTEVMPLKADMTKMSVHLYRSKEKKPEYVTDKGCENLGTIVVDMPDTSGGLNRKVLVSLTFGDTELTVEGRDETTGKSTRIMPPRSQTPKLLVAAIDFGTTFSGFAYSFTADFKQCPLKIYAKRWNSSGNAGLISQKTPTTLLLNPKGEFEAFGYKAEEIYSELADDDQHYGWYYFKHFKMILHGNESLNRQTEIKDDQGHTVPARVVFVHCIKYLKDELLNSLENSGNLVKKEEIRWVLTVPAIWTDAAKQFMREAAIEAGIPDSQLLLALEPEAASIYAKEILIERNECEENGIALSPYASGTQFMVLDLGGKFLKYLYIF</sequence>
<reference evidence="1 2" key="1">
    <citation type="submission" date="2022-12" db="EMBL/GenBank/DDBJ databases">
        <title>Chromosome-level genome of Tegillarca granosa.</title>
        <authorList>
            <person name="Kim J."/>
        </authorList>
    </citation>
    <scope>NUCLEOTIDE SEQUENCE [LARGE SCALE GENOMIC DNA]</scope>
    <source>
        <strain evidence="1">Teg-2019</strain>
        <tissue evidence="1">Adductor muscle</tissue>
    </source>
</reference>
<dbReference type="PANTHER" id="PTHR14187:SF5">
    <property type="entry name" value="HEAT SHOCK 70 KDA PROTEIN 12A"/>
    <property type="match status" value="1"/>
</dbReference>
<proteinExistence type="predicted"/>
<gene>
    <name evidence="1" type="ORF">KUTeg_024178</name>
</gene>
<dbReference type="PANTHER" id="PTHR14187">
    <property type="entry name" value="ALPHA KINASE/ELONGATION FACTOR 2 KINASE"/>
    <property type="match status" value="1"/>
</dbReference>
<dbReference type="Proteomes" id="UP001217089">
    <property type="component" value="Unassembled WGS sequence"/>
</dbReference>
<evidence type="ECO:0000313" key="1">
    <source>
        <dbReference type="EMBL" id="KAJ8297647.1"/>
    </source>
</evidence>
<organism evidence="1 2">
    <name type="scientific">Tegillarca granosa</name>
    <name type="common">Malaysian cockle</name>
    <name type="synonym">Anadara granosa</name>
    <dbReference type="NCBI Taxonomy" id="220873"/>
    <lineage>
        <taxon>Eukaryota</taxon>
        <taxon>Metazoa</taxon>
        <taxon>Spiralia</taxon>
        <taxon>Lophotrochozoa</taxon>
        <taxon>Mollusca</taxon>
        <taxon>Bivalvia</taxon>
        <taxon>Autobranchia</taxon>
        <taxon>Pteriomorphia</taxon>
        <taxon>Arcoida</taxon>
        <taxon>Arcoidea</taxon>
        <taxon>Arcidae</taxon>
        <taxon>Tegillarca</taxon>
    </lineage>
</organism>
<dbReference type="InterPro" id="IPR043129">
    <property type="entry name" value="ATPase_NBD"/>
</dbReference>
<dbReference type="CDD" id="cd10229">
    <property type="entry name" value="ASKHA_NBD_HSP70_HSPA12"/>
    <property type="match status" value="2"/>
</dbReference>
<dbReference type="EMBL" id="JARBDR010000923">
    <property type="protein sequence ID" value="KAJ8297647.1"/>
    <property type="molecule type" value="Genomic_DNA"/>
</dbReference>